<dbReference type="Pfam" id="PF00852">
    <property type="entry name" value="Glyco_transf_10"/>
    <property type="match status" value="1"/>
</dbReference>
<dbReference type="Pfam" id="PF00535">
    <property type="entry name" value="Glycos_transf_2"/>
    <property type="match status" value="1"/>
</dbReference>
<evidence type="ECO:0000313" key="4">
    <source>
        <dbReference type="EMBL" id="QHT09650.1"/>
    </source>
</evidence>
<dbReference type="Gene3D" id="3.90.550.10">
    <property type="entry name" value="Spore Coat Polysaccharide Biosynthesis Protein SpsA, Chain A"/>
    <property type="match status" value="2"/>
</dbReference>
<dbReference type="PANTHER" id="PTHR43630">
    <property type="entry name" value="POLY-BETA-1,6-N-ACETYL-D-GLUCOSAMINE SYNTHASE"/>
    <property type="match status" value="1"/>
</dbReference>
<dbReference type="SUPFAM" id="SSF53448">
    <property type="entry name" value="Nucleotide-diphospho-sugar transferases"/>
    <property type="match status" value="3"/>
</dbReference>
<dbReference type="InterPro" id="IPR029044">
    <property type="entry name" value="Nucleotide-diphossugar_trans"/>
</dbReference>
<dbReference type="InterPro" id="IPR001173">
    <property type="entry name" value="Glyco_trans_2-like"/>
</dbReference>
<name>A0A6C0D088_9ZZZZ</name>
<dbReference type="Gene3D" id="3.40.50.11660">
    <property type="entry name" value="Glycosyl transferase family 10, C-terminal domain"/>
    <property type="match status" value="1"/>
</dbReference>
<dbReference type="EMBL" id="MN739513">
    <property type="protein sequence ID" value="QHT09650.1"/>
    <property type="molecule type" value="Genomic_DNA"/>
</dbReference>
<reference evidence="4" key="1">
    <citation type="journal article" date="2020" name="Nature">
        <title>Giant virus diversity and host interactions through global metagenomics.</title>
        <authorList>
            <person name="Schulz F."/>
            <person name="Roux S."/>
            <person name="Paez-Espino D."/>
            <person name="Jungbluth S."/>
            <person name="Walsh D.A."/>
            <person name="Denef V.J."/>
            <person name="McMahon K.D."/>
            <person name="Konstantinidis K.T."/>
            <person name="Eloe-Fadrosh E.A."/>
            <person name="Kyrpides N.C."/>
            <person name="Woyke T."/>
        </authorList>
    </citation>
    <scope>NUCLEOTIDE SEQUENCE</scope>
    <source>
        <strain evidence="4">GVMAG-M-3300023174-102</strain>
    </source>
</reference>
<evidence type="ECO:0000259" key="2">
    <source>
        <dbReference type="Pfam" id="PF00852"/>
    </source>
</evidence>
<proteinExistence type="predicted"/>
<dbReference type="InterPro" id="IPR002654">
    <property type="entry name" value="Glyco_trans_25"/>
</dbReference>
<dbReference type="PANTHER" id="PTHR43630:SF2">
    <property type="entry name" value="GLYCOSYLTRANSFERASE"/>
    <property type="match status" value="1"/>
</dbReference>
<feature type="domain" description="Fucosyltransferase C-terminal" evidence="2">
    <location>
        <begin position="147"/>
        <end position="253"/>
    </location>
</feature>
<dbReference type="InterPro" id="IPR055270">
    <property type="entry name" value="Glyco_tran_10_C"/>
</dbReference>
<sequence>METIRVKMMCNWTTSENLCKEWCNMCEIDFKWKNIEITWDDDNIDYYVIINSAPNNAYFIPDKTIIFQMEPWVYDNDRKWGVKTWGEWAIPDPKKFLAVRGRKTEYHNNAFWQLELSLNDLQNLQVEKTKIISSICSSKYFDEGHIARIDLLKYLEAKDDPFLKVDIYNSDNDKEFKNYKGPLTPYIDKSKGLVPYKYYIMMENNYERNFITEKLWEPILCETLVFYYGCPNVSQYIDSRAYVELDINDYEKSYNIIKKAIAEDWWSQRIDIIRQEKQRILNELAFFPTIDRIIKEDKSKIIEKIIPTPIPILIICYNNYKYVENTITQLISINKNYKNNIIIVNNSSTESDTRLYLDKIRTTFTVLDRANNGPWIDETRNTDLYKQLPDKYILTDPDLEFNKNLPNNFIEILSELSDKYNCKKIGFALDISDYDKMYQYNDYLFEQNIYDHENQFWRNKIDNKDYILYTASMDTKFFLYNKKYGCSEMSIRIAGNFTAKHLPWYIDNNLLTIEEKYIYNNYNIYSATSKFFLRYLDKMYNIVEDDNVSIKFAKKDNSTPTVCLCMIVKDEESNIYNTLENICTYIKFDYWVISDTGSTDNTKSIIKNFFNNKKIPGELIDIPWRDFGYNRTALISAAYTKTDYIFMWDADDCIAGNFSLPDTLYLDSYNFVFRENNGNTYNKLILLCNNLTWVYEGVLYEYPICLDTDIPTHTTIKGEYYFIAGTNGIRSKDPNKYIKDAIILEDAYNKSVKNKDEIATRYAYYCAYSCGKSGQYIKAIEFYKYVLGNSNVNSEKYTACLEIYNNYEKLNCIVEGLGYLVESSRYNTQPVECFYKLIHHYYKYGPYEFGYVYYKCIEHLFDKLDTMNIEKSLSDFYLPYYTLGICCKHSNHHNICAKMYEIICKKQYTDVVDIKHIKCILGNLKYFVNYITDDIQFLYNLLEYIKKFHNEGYIFDKLEYESVDMLFQKYRKNLIVYKVPKNICSKKDNISVILTITSCKRLELFKQTINSLMNTWLDFHKIDYFLCVDDNSDSEDREYMQKMYPFFEYYMKTPEEKGHRQSMNIIFDKLAELKPKYWIHLEDDWLFFEKNTYVQKSIDFLDKYENDNIHQILFNRNYSEVYSHWVMNGGTRLDSEFLAHIVTNDLPLPNCAYWPHYSLRPSMTLVDKILDLGNYDSKNNFFERDYADKYYDKGYKSGFFDTISCIHIGKLTNQSGVNAYDLNNISQFNDSHILNNCKKIVINLKRRPDRKEIMQNMFNKYNIKNYEFFEGIDGNDIEATDDIKNLFKGNDFGNRKSFMGCALSHYCLWDRLINDADNDYYFIFEDDIKNIDKDMCQYFEKIINNKSFDMLFLGYHQIEDTDIEFNKSDNIVIKELNKELYIGGFFSYIIHKNGAKKIIEYINLNGIKHGIDYVVKIIPNLNLLEVEPKLIHSDWYRHSESKVDTDIQNNYDSLDM</sequence>
<dbReference type="SUPFAM" id="SSF53756">
    <property type="entry name" value="UDP-Glycosyltransferase/glycogen phosphorylase"/>
    <property type="match status" value="1"/>
</dbReference>
<dbReference type="Pfam" id="PF01755">
    <property type="entry name" value="Glyco_transf_25"/>
    <property type="match status" value="1"/>
</dbReference>
<protein>
    <submittedName>
        <fullName evidence="4">Uncharacterized protein</fullName>
    </submittedName>
</protein>
<dbReference type="CDD" id="cd06532">
    <property type="entry name" value="Glyco_transf_25"/>
    <property type="match status" value="1"/>
</dbReference>
<evidence type="ECO:0000259" key="1">
    <source>
        <dbReference type="Pfam" id="PF00535"/>
    </source>
</evidence>
<feature type="domain" description="Glycosyl transferase family 25" evidence="3">
    <location>
        <begin position="1238"/>
        <end position="1403"/>
    </location>
</feature>
<dbReference type="InterPro" id="IPR038577">
    <property type="entry name" value="GT10-like_C_sf"/>
</dbReference>
<feature type="domain" description="Glycosyltransferase 2-like" evidence="1">
    <location>
        <begin position="564"/>
        <end position="657"/>
    </location>
</feature>
<evidence type="ECO:0000259" key="3">
    <source>
        <dbReference type="Pfam" id="PF01755"/>
    </source>
</evidence>
<accession>A0A6C0D088</accession>
<organism evidence="4">
    <name type="scientific">viral metagenome</name>
    <dbReference type="NCBI Taxonomy" id="1070528"/>
    <lineage>
        <taxon>unclassified sequences</taxon>
        <taxon>metagenomes</taxon>
        <taxon>organismal metagenomes</taxon>
    </lineage>
</organism>